<evidence type="ECO:0000313" key="2">
    <source>
        <dbReference type="Proteomes" id="UP001148662"/>
    </source>
</evidence>
<keyword evidence="2" id="KW-1185">Reference proteome</keyword>
<reference evidence="1" key="1">
    <citation type="submission" date="2022-07" db="EMBL/GenBank/DDBJ databases">
        <title>Genome Sequence of Phlebia brevispora.</title>
        <authorList>
            <person name="Buettner E."/>
        </authorList>
    </citation>
    <scope>NUCLEOTIDE SEQUENCE</scope>
    <source>
        <strain evidence="1">MPL23</strain>
    </source>
</reference>
<evidence type="ECO:0000313" key="1">
    <source>
        <dbReference type="EMBL" id="KAJ3558076.1"/>
    </source>
</evidence>
<dbReference type="EMBL" id="JANHOG010000112">
    <property type="protein sequence ID" value="KAJ3558076.1"/>
    <property type="molecule type" value="Genomic_DNA"/>
</dbReference>
<sequence length="1643" mass="176683">MFPTSETGIASSRSSLRATAQSLSVCFECYAQLPIEPFTILSVTVPLVFVASPYTLAYHASHPTPIPGANATAINAAVSPLHAIAMPQVGASNAVVLEGWALKKRRKKMQGFARRYFTLYHSGVLSYSFEPGQPPRDQILLPQAAISTAPGRKDIHIDSANATFHIKCLSTDDFCKWMSAFRRYIAPDTITLGRKSSVSRSLSKFGHYNRTGMLVEEIGTTILELQGAYTALVEEDIRRKGSNMKAKPDKGKEHNKEHHGGHVRSLFKARRSGHSVHSVQHDSASEDVPTAEPNQTISQAENALNRMQQALEELKHQHSALTQALATLSHAEQGPSLRASPLLATAREDEDMRTPSTGFSTIGRASQRRMSTQSDGSIWYDAEEYDGAEEFVLDEAPDDVQVSRSATSATANVETPSTAASSAETETSSESSDVGSYLEPSAEGETPGTSETTPLSESEIVRRTQLPSPPVGDEGSIFAVLKKNVGKDLSQVALPVTFNEPLTLLQRLAEELEYYALLSEAVKCDEKAERICYVAAFAISAYASTKYRTGRKSFNPMLAETFEDARLRLIAEKVCHNPVVLAYHAEGKGWELYATSSGKTKFWGKSLEIIPQGTTHLVIDEDHYEWTRPSSFMRNIMMGTKYLEHTGKMVIENKSTGGKCIIDFKERGYWGVPNQIAGVVISPDGRTIASIEGKWDEQIVRKLDDSHLKVLWRMTPFPRNAPEYYGFTSFGITLNEITPDLEGRLPPTDSRLRPDVRALEDGDLDLAEEEKVRIEELQRERRRQGQERKPRWFKKVGEEWVYIGGYWEQHAQGFKDVEPLCYAQSGLYGQCGGIGWTGATTCVDGAVCTRLNDYYYQCLPGAATSSAATSSPVSSSSSLPISTSSAAPSSTGSAAPSQTSVANVSPEWVAAYAKAQSVVANMPLADKVNLGTGVQWMKGPCVGNTPALSSVPGFEGFCLQGSALIYSRIWYGQLNLSVSIDSPVGVRYADGISVFPPEINVAATFNRTLMRQRGAALGAEFKGKGVHVALGPMMNLMRVPAAGRNWEGGGGDPFLSGEVAFETINGVQSQGVQACAKHYINNEQEHFRDSSSSNVDDRTEHELYGHPFMRSVQAGVACVMCSYNQINGSFACENENTLNGLLKGEFGFQGYVTSDWWATHSGAPAVNAGLDMTMPGDETTNSGTTYFGQNLVNAVNSGQVSQARINDMATRILAAWYLLGQDSGFPAVNFNSWNPSSGQHINVSADHASLIRTIGGASTVLLKNTNGVLPLMAPETLAIIGNDAGPNPNGPNSFTDRGGDSGILALGWGSGTADFPYLVAPSDAITTRAAADGTIVTTSLSDTDLTGAANAARGKSAALVFINADSGEGYITVEGNAGDRNNLSAWHGGDALVEQVAGVNSNTIVIINSVGPIIMEPWVTNPNVTAVVWSGLAGQEAGNSLTDVLYGAVNPGGKLPFTIAKSTSDYSAQLITSGSGIVPIPYNEGIFIDYRHFDQANITPRFEFGFGLSYTTFEYTNLEITGSTAGGTRQPPGPGSALDPWLHDPVVSVSFTLTNNGTVAGTEAPQLYTSPPASANSAPFNLKGFDSVFLNAGASSTVTFNLSRYDFSVWDVVSQQWTIPSGVTGISVGASSRDLRLKGSITN</sequence>
<organism evidence="1 2">
    <name type="scientific">Phlebia brevispora</name>
    <dbReference type="NCBI Taxonomy" id="194682"/>
    <lineage>
        <taxon>Eukaryota</taxon>
        <taxon>Fungi</taxon>
        <taxon>Dikarya</taxon>
        <taxon>Basidiomycota</taxon>
        <taxon>Agaricomycotina</taxon>
        <taxon>Agaricomycetes</taxon>
        <taxon>Polyporales</taxon>
        <taxon>Meruliaceae</taxon>
        <taxon>Phlebia</taxon>
    </lineage>
</organism>
<gene>
    <name evidence="1" type="ORF">NM688_g1130</name>
</gene>
<protein>
    <submittedName>
        <fullName evidence="1">Uncharacterized protein</fullName>
    </submittedName>
</protein>
<comment type="caution">
    <text evidence="1">The sequence shown here is derived from an EMBL/GenBank/DDBJ whole genome shotgun (WGS) entry which is preliminary data.</text>
</comment>
<accession>A0ACC1TCH5</accession>
<proteinExistence type="predicted"/>
<name>A0ACC1TCH5_9APHY</name>
<dbReference type="Proteomes" id="UP001148662">
    <property type="component" value="Unassembled WGS sequence"/>
</dbReference>